<protein>
    <submittedName>
        <fullName evidence="1">Variant erythrocyte surface antigen-1 family protein</fullName>
    </submittedName>
</protein>
<feature type="non-terminal residue" evidence="1">
    <location>
        <position position="279"/>
    </location>
</feature>
<accession>A0AAD9GBI0</accession>
<evidence type="ECO:0000313" key="2">
    <source>
        <dbReference type="Proteomes" id="UP001195914"/>
    </source>
</evidence>
<comment type="caution">
    <text evidence="1">The sequence shown here is derived from an EMBL/GenBank/DDBJ whole genome shotgun (WGS) entry which is preliminary data.</text>
</comment>
<proteinExistence type="predicted"/>
<dbReference type="AlphaFoldDB" id="A0AAD9GBI0"/>
<dbReference type="EMBL" id="JAHBMH010000055">
    <property type="protein sequence ID" value="KAK1935282.1"/>
    <property type="molecule type" value="Genomic_DNA"/>
</dbReference>
<reference evidence="1" key="1">
    <citation type="journal article" date="2014" name="Nucleic Acids Res.">
        <title>The evolutionary dynamics of variant antigen genes in Babesia reveal a history of genomic innovation underlying host-parasite interaction.</title>
        <authorList>
            <person name="Jackson A.P."/>
            <person name="Otto T.D."/>
            <person name="Darby A."/>
            <person name="Ramaprasad A."/>
            <person name="Xia D."/>
            <person name="Echaide I.E."/>
            <person name="Farber M."/>
            <person name="Gahlot S."/>
            <person name="Gamble J."/>
            <person name="Gupta D."/>
            <person name="Gupta Y."/>
            <person name="Jackson L."/>
            <person name="Malandrin L."/>
            <person name="Malas T.B."/>
            <person name="Moussa E."/>
            <person name="Nair M."/>
            <person name="Reid A.J."/>
            <person name="Sanders M."/>
            <person name="Sharma J."/>
            <person name="Tracey A."/>
            <person name="Quail M.A."/>
            <person name="Weir W."/>
            <person name="Wastling J.M."/>
            <person name="Hall N."/>
            <person name="Willadsen P."/>
            <person name="Lingelbach K."/>
            <person name="Shiels B."/>
            <person name="Tait A."/>
            <person name="Berriman M."/>
            <person name="Allred D.R."/>
            <person name="Pain A."/>
        </authorList>
    </citation>
    <scope>NUCLEOTIDE SEQUENCE</scope>
    <source>
        <strain evidence="1">1802A</strain>
    </source>
</reference>
<evidence type="ECO:0000313" key="1">
    <source>
        <dbReference type="EMBL" id="KAK1935282.1"/>
    </source>
</evidence>
<organism evidence="1 2">
    <name type="scientific">Babesia divergens</name>
    <dbReference type="NCBI Taxonomy" id="32595"/>
    <lineage>
        <taxon>Eukaryota</taxon>
        <taxon>Sar</taxon>
        <taxon>Alveolata</taxon>
        <taxon>Apicomplexa</taxon>
        <taxon>Aconoidasida</taxon>
        <taxon>Piroplasmida</taxon>
        <taxon>Babesiidae</taxon>
        <taxon>Babesia</taxon>
    </lineage>
</organism>
<reference evidence="1" key="2">
    <citation type="submission" date="2021-05" db="EMBL/GenBank/DDBJ databases">
        <authorList>
            <person name="Pain A."/>
        </authorList>
    </citation>
    <scope>NUCLEOTIDE SEQUENCE</scope>
    <source>
        <strain evidence="1">1802A</strain>
    </source>
</reference>
<name>A0AAD9GBI0_BABDI</name>
<feature type="non-terminal residue" evidence="1">
    <location>
        <position position="1"/>
    </location>
</feature>
<dbReference type="Proteomes" id="UP001195914">
    <property type="component" value="Unassembled WGS sequence"/>
</dbReference>
<keyword evidence="2" id="KW-1185">Reference proteome</keyword>
<gene>
    <name evidence="1" type="ORF">X943_000226</name>
</gene>
<sequence length="279" mass="30240">FQSSSGSVSSSSSGSGCSCPNSGAYLCTAINKDTVHDHCLKDSCRGFPGSSVSCTTHSSSNGNCKPCPHPLMRFLCHSKPNSDSESYPFGLSDIVPMGFSQGNLSSTAVQGEKLYHDIYGFCKDGFYPLTRLVQFILCVSRYPETLGELFAFFKKFADALNSEPLKDHFVPWVNGEPGSYSGSDLKTALENLYGSSHSNGSHTPASLYSLSSCHANRASKASCGPYLHALTEDVSGVFTPELCSMYLSWICYLAKDFYSEFKDFYDKASTKFSCCLSSS</sequence>